<keyword evidence="4" id="KW-0788">Thiol protease</keyword>
<keyword evidence="3 6" id="KW-0378">Hydrolase</keyword>
<evidence type="ECO:0000256" key="2">
    <source>
        <dbReference type="ARBA" id="ARBA00022670"/>
    </source>
</evidence>
<dbReference type="InterPro" id="IPR051794">
    <property type="entry name" value="PG_Endopeptidase_C40"/>
</dbReference>
<dbReference type="InterPro" id="IPR041382">
    <property type="entry name" value="SH3_16"/>
</dbReference>
<evidence type="ECO:0000313" key="6">
    <source>
        <dbReference type="EMBL" id="MBB3928187.1"/>
    </source>
</evidence>
<dbReference type="Gene3D" id="3.90.1720.10">
    <property type="entry name" value="endopeptidase domain like (from Nostoc punctiforme)"/>
    <property type="match status" value="1"/>
</dbReference>
<dbReference type="PANTHER" id="PTHR47359">
    <property type="entry name" value="PEPTIDOGLYCAN DL-ENDOPEPTIDASE CWLO"/>
    <property type="match status" value="1"/>
</dbReference>
<dbReference type="InterPro" id="IPR038765">
    <property type="entry name" value="Papain-like_cys_pep_sf"/>
</dbReference>
<dbReference type="EMBL" id="JACIDT010000020">
    <property type="protein sequence ID" value="MBB3928187.1"/>
    <property type="molecule type" value="Genomic_DNA"/>
</dbReference>
<dbReference type="PANTHER" id="PTHR47359:SF3">
    <property type="entry name" value="NLP_P60 DOMAIN-CONTAINING PROTEIN-RELATED"/>
    <property type="match status" value="1"/>
</dbReference>
<organism evidence="6 7">
    <name type="scientific">Sphingobium jiangsuense</name>
    <dbReference type="NCBI Taxonomy" id="870476"/>
    <lineage>
        <taxon>Bacteria</taxon>
        <taxon>Pseudomonadati</taxon>
        <taxon>Pseudomonadota</taxon>
        <taxon>Alphaproteobacteria</taxon>
        <taxon>Sphingomonadales</taxon>
        <taxon>Sphingomonadaceae</taxon>
        <taxon>Sphingobium</taxon>
    </lineage>
</organism>
<evidence type="ECO:0000256" key="4">
    <source>
        <dbReference type="ARBA" id="ARBA00022807"/>
    </source>
</evidence>
<reference evidence="6 7" key="1">
    <citation type="submission" date="2020-08" db="EMBL/GenBank/DDBJ databases">
        <title>Genomic Encyclopedia of Type Strains, Phase IV (KMG-IV): sequencing the most valuable type-strain genomes for metagenomic binning, comparative biology and taxonomic classification.</title>
        <authorList>
            <person name="Goeker M."/>
        </authorList>
    </citation>
    <scope>NUCLEOTIDE SEQUENCE [LARGE SCALE GENOMIC DNA]</scope>
    <source>
        <strain evidence="6 7">DSM 26189</strain>
    </source>
</reference>
<dbReference type="Pfam" id="PF00877">
    <property type="entry name" value="NLPC_P60"/>
    <property type="match status" value="1"/>
</dbReference>
<dbReference type="PROSITE" id="PS51935">
    <property type="entry name" value="NLPC_P60"/>
    <property type="match status" value="1"/>
</dbReference>
<name>A0A7W6BN52_9SPHN</name>
<evidence type="ECO:0000256" key="3">
    <source>
        <dbReference type="ARBA" id="ARBA00022801"/>
    </source>
</evidence>
<dbReference type="InterPro" id="IPR000064">
    <property type="entry name" value="NLP_P60_dom"/>
</dbReference>
<comment type="similarity">
    <text evidence="1">Belongs to the peptidase C40 family.</text>
</comment>
<protein>
    <submittedName>
        <fullName evidence="6">Cell wall-associated NlpC family hydrolase</fullName>
    </submittedName>
</protein>
<sequence length="303" mass="32498">MHATTKNSGRTADTRICFRLKGRSIELDRRIHAVRGDLADISLAGLLFAPHYAKAQPMHCLAPAAFLRDAPSADATAVSQLLQGEGFHLLDVTGDWAWGFCEHDGYVGYVERAALATELLAATHKVTARSAPVFAKADIKAPVTGMLSAGARIAGAVEGDFVLTAEGAVHLRHVAPVEECATDWVAVAQGQLGQPYVWGGRGHGGIDCSGLVQLSLGLAGVRMPRDTDLQRESLGAPIGEGEELRRGDLIFFPGHVGIMLDGETLLHANAWWMSTVAEPLADVIDRLKPDHEQPVLARRRIDL</sequence>
<dbReference type="SUPFAM" id="SSF54001">
    <property type="entry name" value="Cysteine proteinases"/>
    <property type="match status" value="1"/>
</dbReference>
<dbReference type="GO" id="GO:0006508">
    <property type="term" value="P:proteolysis"/>
    <property type="evidence" value="ECO:0007669"/>
    <property type="project" value="UniProtKB-KW"/>
</dbReference>
<evidence type="ECO:0000256" key="1">
    <source>
        <dbReference type="ARBA" id="ARBA00007074"/>
    </source>
</evidence>
<dbReference type="RefSeq" id="WP_188073479.1">
    <property type="nucleotide sequence ID" value="NZ_BSPS01000035.1"/>
</dbReference>
<keyword evidence="7" id="KW-1185">Reference proteome</keyword>
<dbReference type="AlphaFoldDB" id="A0A7W6BN52"/>
<evidence type="ECO:0000313" key="7">
    <source>
        <dbReference type="Proteomes" id="UP000571950"/>
    </source>
</evidence>
<accession>A0A7W6BN52</accession>
<dbReference type="GO" id="GO:0008234">
    <property type="term" value="F:cysteine-type peptidase activity"/>
    <property type="evidence" value="ECO:0007669"/>
    <property type="project" value="UniProtKB-KW"/>
</dbReference>
<comment type="caution">
    <text evidence="6">The sequence shown here is derived from an EMBL/GenBank/DDBJ whole genome shotgun (WGS) entry which is preliminary data.</text>
</comment>
<keyword evidence="2" id="KW-0645">Protease</keyword>
<gene>
    <name evidence="6" type="ORF">GGR43_003929</name>
</gene>
<dbReference type="Pfam" id="PF18348">
    <property type="entry name" value="SH3_16"/>
    <property type="match status" value="1"/>
</dbReference>
<dbReference type="Proteomes" id="UP000571950">
    <property type="component" value="Unassembled WGS sequence"/>
</dbReference>
<feature type="domain" description="NlpC/P60" evidence="5">
    <location>
        <begin position="178"/>
        <end position="302"/>
    </location>
</feature>
<evidence type="ECO:0000259" key="5">
    <source>
        <dbReference type="PROSITE" id="PS51935"/>
    </source>
</evidence>
<proteinExistence type="inferred from homology"/>